<dbReference type="EMBL" id="JAPFFF010000381">
    <property type="protein sequence ID" value="KAK8834506.1"/>
    <property type="molecule type" value="Genomic_DNA"/>
</dbReference>
<evidence type="ECO:0000313" key="4">
    <source>
        <dbReference type="EMBL" id="KAK8834506.1"/>
    </source>
</evidence>
<dbReference type="Proteomes" id="UP001470230">
    <property type="component" value="Unassembled WGS sequence"/>
</dbReference>
<dbReference type="EMBL" id="JAPFFF010000051">
    <property type="protein sequence ID" value="KAK8839572.1"/>
    <property type="molecule type" value="Genomic_DNA"/>
</dbReference>
<dbReference type="InterPro" id="IPR004806">
    <property type="entry name" value="Rad23"/>
</dbReference>
<dbReference type="PANTHER" id="PTHR10621">
    <property type="entry name" value="UV EXCISION REPAIR PROTEIN RAD23"/>
    <property type="match status" value="1"/>
</dbReference>
<proteinExistence type="inferred from homology"/>
<keyword evidence="1" id="KW-0539">Nucleus</keyword>
<comment type="similarity">
    <text evidence="1">Belongs to the RAD23 family.</text>
</comment>
<reference evidence="4 6" key="1">
    <citation type="submission" date="2024-04" db="EMBL/GenBank/DDBJ databases">
        <title>Tritrichomonas musculus Genome.</title>
        <authorList>
            <person name="Alves-Ferreira E."/>
            <person name="Grigg M."/>
            <person name="Lorenzi H."/>
            <person name="Galac M."/>
        </authorList>
    </citation>
    <scope>NUCLEOTIDE SEQUENCE [LARGE SCALE GENOMIC DNA]</scope>
    <source>
        <strain evidence="4 6">EAF2021</strain>
    </source>
</reference>
<dbReference type="InterPro" id="IPR029071">
    <property type="entry name" value="Ubiquitin-like_domsf"/>
</dbReference>
<dbReference type="Gene3D" id="3.10.20.90">
    <property type="entry name" value="Phosphatidylinositol 3-kinase Catalytic Subunit, Chain A, domain 1"/>
    <property type="match status" value="1"/>
</dbReference>
<dbReference type="PANTHER" id="PTHR10621:SF0">
    <property type="entry name" value="UV EXCISION REPAIR PROTEIN RAD23"/>
    <property type="match status" value="1"/>
</dbReference>
<evidence type="ECO:0000313" key="5">
    <source>
        <dbReference type="EMBL" id="KAK8839572.1"/>
    </source>
</evidence>
<keyword evidence="1" id="KW-0963">Cytoplasm</keyword>
<protein>
    <recommendedName>
        <fullName evidence="1">UV excision repair protein RAD23</fullName>
    </recommendedName>
</protein>
<comment type="subcellular location">
    <subcellularLocation>
        <location evidence="1">Nucleus</location>
    </subcellularLocation>
    <subcellularLocation>
        <location evidence="1">Cytoplasm</location>
    </subcellularLocation>
</comment>
<dbReference type="PROSITE" id="PS50053">
    <property type="entry name" value="UBIQUITIN_2"/>
    <property type="match status" value="1"/>
</dbReference>
<feature type="domain" description="Ubiquitin-like" evidence="3">
    <location>
        <begin position="2"/>
        <end position="78"/>
    </location>
</feature>
<evidence type="ECO:0000259" key="3">
    <source>
        <dbReference type="PROSITE" id="PS50053"/>
    </source>
</evidence>
<evidence type="ECO:0000256" key="1">
    <source>
        <dbReference type="RuleBase" id="RU367049"/>
    </source>
</evidence>
<evidence type="ECO:0000256" key="2">
    <source>
        <dbReference type="SAM" id="MobiDB-lite"/>
    </source>
</evidence>
<name>A0ABR2GKZ0_9EUKA</name>
<organism evidence="4 6">
    <name type="scientific">Tritrichomonas musculus</name>
    <dbReference type="NCBI Taxonomy" id="1915356"/>
    <lineage>
        <taxon>Eukaryota</taxon>
        <taxon>Metamonada</taxon>
        <taxon>Parabasalia</taxon>
        <taxon>Tritrichomonadida</taxon>
        <taxon>Tritrichomonadidae</taxon>
        <taxon>Tritrichomonas</taxon>
    </lineage>
</organism>
<gene>
    <name evidence="4" type="ORF">M9Y10_027944</name>
    <name evidence="5" type="ORF">M9Y10_031931</name>
</gene>
<dbReference type="PRINTS" id="PR01839">
    <property type="entry name" value="RAD23PROTEIN"/>
</dbReference>
<comment type="caution">
    <text evidence="4">The sequence shown here is derived from an EMBL/GenBank/DDBJ whole genome shotgun (WGS) entry which is preliminary data.</text>
</comment>
<keyword evidence="1" id="KW-0227">DNA damage</keyword>
<dbReference type="InterPro" id="IPR000626">
    <property type="entry name" value="Ubiquitin-like_dom"/>
</dbReference>
<dbReference type="SUPFAM" id="SSF54236">
    <property type="entry name" value="Ubiquitin-like"/>
    <property type="match status" value="1"/>
</dbReference>
<keyword evidence="1" id="KW-0234">DNA repair</keyword>
<sequence>MVLIRFRIPKNKFCQIELDPATTILQTKENLSKMIEGSNPSKINMLFKAKLLKDDQTIGSLNLSEKDYILVHTYVPAPKVKYGDNVYAINSPEAYQILKELLQDLTQTIAPVQPDGNPIDRVFTRVIQLQPSALENVIGIIERFLDPSIRQHLDLFISSHGLNPSLLPVDDVRNRRAQPVDIDTFGATIERACNDLGIDPGTLLGSIPSGNGPARPPPPVQAPQQQQEQNTISQLMAQLTPEDREAVQRLAQISNCPIDYVIQVYLAADKNENTAANILLS</sequence>
<comment type="function">
    <text evidence="1">Multiubiquitin chain receptor involved in modulation of proteasomal degradation. Involved in nucleotide excision repair.</text>
</comment>
<accession>A0ABR2GKZ0</accession>
<feature type="region of interest" description="Disordered" evidence="2">
    <location>
        <begin position="202"/>
        <end position="224"/>
    </location>
</feature>
<keyword evidence="6" id="KW-1185">Reference proteome</keyword>
<dbReference type="Pfam" id="PF00240">
    <property type="entry name" value="ubiquitin"/>
    <property type="match status" value="1"/>
</dbReference>
<dbReference type="Gene3D" id="1.10.8.10">
    <property type="entry name" value="DNA helicase RuvA subunit, C-terminal domain"/>
    <property type="match status" value="1"/>
</dbReference>
<evidence type="ECO:0000313" key="6">
    <source>
        <dbReference type="Proteomes" id="UP001470230"/>
    </source>
</evidence>